<evidence type="ECO:0000313" key="2">
    <source>
        <dbReference type="RefSeq" id="XP_075100523.1"/>
    </source>
</evidence>
<sequence>MYKIITKVLTGRLKKVIGRLVGGSQSAFIEGRSITDNILFTHELFKGYNRKGISERCIMECITTVTYSLTLNGGLTEPFKGQRGKRQGDPMPPYLEDLPSIRLIQQAFMKFSKD</sequence>
<evidence type="ECO:0000313" key="1">
    <source>
        <dbReference type="Proteomes" id="UP000790787"/>
    </source>
</evidence>
<gene>
    <name evidence="2" type="primary">LOC142176499</name>
</gene>
<keyword evidence="1" id="KW-1185">Reference proteome</keyword>
<organism evidence="1 2">
    <name type="scientific">Nicotiana tabacum</name>
    <name type="common">Common tobacco</name>
    <dbReference type="NCBI Taxonomy" id="4097"/>
    <lineage>
        <taxon>Eukaryota</taxon>
        <taxon>Viridiplantae</taxon>
        <taxon>Streptophyta</taxon>
        <taxon>Embryophyta</taxon>
        <taxon>Tracheophyta</taxon>
        <taxon>Spermatophyta</taxon>
        <taxon>Magnoliopsida</taxon>
        <taxon>eudicotyledons</taxon>
        <taxon>Gunneridae</taxon>
        <taxon>Pentapetalae</taxon>
        <taxon>asterids</taxon>
        <taxon>lamiids</taxon>
        <taxon>Solanales</taxon>
        <taxon>Solanaceae</taxon>
        <taxon>Nicotianoideae</taxon>
        <taxon>Nicotianeae</taxon>
        <taxon>Nicotiana</taxon>
    </lineage>
</organism>
<dbReference type="RefSeq" id="XP_075100523.1">
    <property type="nucleotide sequence ID" value="XM_075244422.1"/>
</dbReference>
<proteinExistence type="predicted"/>
<reference evidence="2" key="2">
    <citation type="submission" date="2025-08" db="UniProtKB">
        <authorList>
            <consortium name="RefSeq"/>
        </authorList>
    </citation>
    <scope>IDENTIFICATION</scope>
    <source>
        <tissue evidence="2">Leaf</tissue>
    </source>
</reference>
<accession>A0AC58TTI8</accession>
<protein>
    <submittedName>
        <fullName evidence="2">Uncharacterized protein LOC142176499</fullName>
    </submittedName>
</protein>
<name>A0AC58TTI8_TOBAC</name>
<dbReference type="Proteomes" id="UP000790787">
    <property type="component" value="Chromosome 3"/>
</dbReference>
<reference evidence="1" key="1">
    <citation type="journal article" date="2014" name="Nat. Commun.">
        <title>The tobacco genome sequence and its comparison with those of tomato and potato.</title>
        <authorList>
            <person name="Sierro N."/>
            <person name="Battey J.N."/>
            <person name="Ouadi S."/>
            <person name="Bakaher N."/>
            <person name="Bovet L."/>
            <person name="Willig A."/>
            <person name="Goepfert S."/>
            <person name="Peitsch M.C."/>
            <person name="Ivanov N.V."/>
        </authorList>
    </citation>
    <scope>NUCLEOTIDE SEQUENCE [LARGE SCALE GENOMIC DNA]</scope>
</reference>